<dbReference type="PROSITE" id="PS50835">
    <property type="entry name" value="IG_LIKE"/>
    <property type="match status" value="1"/>
</dbReference>
<dbReference type="SUPFAM" id="SSF48726">
    <property type="entry name" value="Immunoglobulin"/>
    <property type="match status" value="3"/>
</dbReference>
<dbReference type="SMART" id="SM00409">
    <property type="entry name" value="IG"/>
    <property type="match status" value="3"/>
</dbReference>
<dbReference type="InterPro" id="IPR013325">
    <property type="entry name" value="RNA_pol_sigma_r2"/>
</dbReference>
<dbReference type="PROSITE" id="PS50231">
    <property type="entry name" value="RICIN_B_LECTIN"/>
    <property type="match status" value="1"/>
</dbReference>
<dbReference type="GO" id="GO:0003700">
    <property type="term" value="F:DNA-binding transcription factor activity"/>
    <property type="evidence" value="ECO:0007669"/>
    <property type="project" value="InterPro"/>
</dbReference>
<dbReference type="InterPro" id="IPR007110">
    <property type="entry name" value="Ig-like_dom"/>
</dbReference>
<dbReference type="AlphaFoldDB" id="A0A7W9GKX9"/>
<evidence type="ECO:0000256" key="4">
    <source>
        <dbReference type="ARBA" id="ARBA00023163"/>
    </source>
</evidence>
<name>A0A7W9GKX9_9ACTN</name>
<dbReference type="InterPro" id="IPR027383">
    <property type="entry name" value="Znf_put"/>
</dbReference>
<evidence type="ECO:0000256" key="1">
    <source>
        <dbReference type="ARBA" id="ARBA00022737"/>
    </source>
</evidence>
<organism evidence="8 9">
    <name type="scientific">Jiangella mangrovi</name>
    <dbReference type="NCBI Taxonomy" id="1524084"/>
    <lineage>
        <taxon>Bacteria</taxon>
        <taxon>Bacillati</taxon>
        <taxon>Actinomycetota</taxon>
        <taxon>Actinomycetes</taxon>
        <taxon>Jiangellales</taxon>
        <taxon>Jiangellaceae</taxon>
        <taxon>Jiangella</taxon>
    </lineage>
</organism>
<dbReference type="InterPro" id="IPR013098">
    <property type="entry name" value="Ig_I-set"/>
</dbReference>
<comment type="caution">
    <text evidence="8">The sequence shown here is derived from an EMBL/GenBank/DDBJ whole genome shotgun (WGS) entry which is preliminary data.</text>
</comment>
<keyword evidence="4" id="KW-0804">Transcription</keyword>
<dbReference type="InterPro" id="IPR007627">
    <property type="entry name" value="RNA_pol_sigma70_r2"/>
</dbReference>
<keyword evidence="2" id="KW-0805">Transcription regulation</keyword>
<dbReference type="InterPro" id="IPR014284">
    <property type="entry name" value="RNA_pol_sigma-70_dom"/>
</dbReference>
<dbReference type="RefSeq" id="WP_184818784.1">
    <property type="nucleotide sequence ID" value="NZ_JACHMM010000001.1"/>
</dbReference>
<dbReference type="Gene3D" id="1.10.10.1320">
    <property type="entry name" value="Anti-sigma factor, zinc-finger domain"/>
    <property type="match status" value="1"/>
</dbReference>
<sequence length="901" mass="94824">MTIPADAASDEQLIARTREGDMGAYDELYRRHVDDASKVARIVTNNSDEAQDVVSEAFTRVLTRLREGGGPDLEFAPYLKTVVRRLAIDRHRGSQRDGSQTDPSILDILPTADDAMARSTDRQLVRHAFETLPERWQQVLWHTEIEGRSPASLAPALGSSANAVAALAYRAREGLRQAYLAVNLSAEVQPECRPYAPKIASYVRGTLSAHDTREMSAHLATCGHCRERRDELLLLVSDMRGILWPALLLPASGVAAGAVAAAGAGAAAGGGVLAFLNPASWGKQARQFAAAGGAAAAAAAIAVAAWALTSGDDPADPPAAAPIVSTEPEPPAENPPAEPPAENPPAQPPAEEPEDPPAQPPADEPVADDPPEQEEPDTDEPPAEQPDVEPSQPSETPSSEPTVEPTPDPTQPPVEQAPVIDQQPPANPVVVAGESITLTVAVSGNPPPDLQWQYADPPAGSSGGDDGEPVAVTAANSGPRFWVTPTTSGTPYRYSDPVPGESTDGTADEIIEPAPTADETPADELPAEEDWVDLAGETSESLVITEPTADLDGRAYRVKATNPLGTITTEPAVISVQYSPTVETHPQSVTVEEGGTAVFEATAVANPDAMTITWQVRAPGGEWDAPDTAIATTRQEGVTSTLELTGVGSERDGYQYRAVFTNDVGEAATEPATLTVHWEPEVTEQPESAEVGPGADVEFTASASANPEGTWAWESATSSDGPWTPVPDATGSGSDAVLTLTGVALEDDGTRYRAVFTNELGSVTTDAATLEVVRAGRFEVDLGDHGTRCLVVDGQGIPRAGDCADAPSRGWEVPDDGTIVWRATGQCLDGVHPIDAVVLAACDDSNSQQWNLDPETSSSQLVKSVKYHGFVLDIEQVAADGRLILFPVHQGVNQQFRYIQP</sequence>
<feature type="compositionally biased region" description="Pro residues" evidence="5">
    <location>
        <begin position="328"/>
        <end position="363"/>
    </location>
</feature>
<dbReference type="SMART" id="SM00458">
    <property type="entry name" value="RICIN"/>
    <property type="match status" value="1"/>
</dbReference>
<dbReference type="CDD" id="cd00161">
    <property type="entry name" value="beta-trefoil_Ricin-like"/>
    <property type="match status" value="1"/>
</dbReference>
<dbReference type="PANTHER" id="PTHR44170:SF54">
    <property type="entry name" value="FI24025P1"/>
    <property type="match status" value="1"/>
</dbReference>
<keyword evidence="6" id="KW-0812">Transmembrane</keyword>
<dbReference type="NCBIfam" id="TIGR02937">
    <property type="entry name" value="sigma70-ECF"/>
    <property type="match status" value="1"/>
</dbReference>
<dbReference type="InterPro" id="IPR036388">
    <property type="entry name" value="WH-like_DNA-bd_sf"/>
</dbReference>
<dbReference type="InterPro" id="IPR003599">
    <property type="entry name" value="Ig_sub"/>
</dbReference>
<feature type="region of interest" description="Disordered" evidence="5">
    <location>
        <begin position="712"/>
        <end position="732"/>
    </location>
</feature>
<keyword evidence="6" id="KW-0472">Membrane</keyword>
<dbReference type="EMBL" id="JACHMM010000001">
    <property type="protein sequence ID" value="MBB5785792.1"/>
    <property type="molecule type" value="Genomic_DNA"/>
</dbReference>
<keyword evidence="3" id="KW-1015">Disulfide bond</keyword>
<keyword evidence="9" id="KW-1185">Reference proteome</keyword>
<feature type="transmembrane region" description="Helical" evidence="6">
    <location>
        <begin position="288"/>
        <end position="308"/>
    </location>
</feature>
<dbReference type="Proteomes" id="UP000542813">
    <property type="component" value="Unassembled WGS sequence"/>
</dbReference>
<dbReference type="Gene3D" id="2.80.10.50">
    <property type="match status" value="1"/>
</dbReference>
<dbReference type="Gene3D" id="2.60.40.10">
    <property type="entry name" value="Immunoglobulins"/>
    <property type="match status" value="3"/>
</dbReference>
<feature type="compositionally biased region" description="Acidic residues" evidence="5">
    <location>
        <begin position="365"/>
        <end position="382"/>
    </location>
</feature>
<dbReference type="Gene3D" id="1.10.1740.10">
    <property type="match status" value="1"/>
</dbReference>
<dbReference type="SUPFAM" id="SSF88659">
    <property type="entry name" value="Sigma3 and sigma4 domains of RNA polymerase sigma factors"/>
    <property type="match status" value="1"/>
</dbReference>
<dbReference type="GO" id="GO:0005975">
    <property type="term" value="P:carbohydrate metabolic process"/>
    <property type="evidence" value="ECO:0007669"/>
    <property type="project" value="UniProtKB-ARBA"/>
</dbReference>
<dbReference type="Pfam" id="PF07679">
    <property type="entry name" value="I-set"/>
    <property type="match status" value="2"/>
</dbReference>
<feature type="transmembrane region" description="Helical" evidence="6">
    <location>
        <begin position="243"/>
        <end position="276"/>
    </location>
</feature>
<reference evidence="8 9" key="1">
    <citation type="submission" date="2020-08" db="EMBL/GenBank/DDBJ databases">
        <title>Sequencing the genomes of 1000 actinobacteria strains.</title>
        <authorList>
            <person name="Klenk H.-P."/>
        </authorList>
    </citation>
    <scope>NUCLEOTIDE SEQUENCE [LARGE SCALE GENOMIC DNA]</scope>
    <source>
        <strain evidence="8 9">DSM 102122</strain>
    </source>
</reference>
<evidence type="ECO:0000313" key="9">
    <source>
        <dbReference type="Proteomes" id="UP000542813"/>
    </source>
</evidence>
<dbReference type="InterPro" id="IPR041916">
    <property type="entry name" value="Anti_sigma_zinc_sf"/>
</dbReference>
<dbReference type="InterPro" id="IPR000772">
    <property type="entry name" value="Ricin_B_lectin"/>
</dbReference>
<dbReference type="PANTHER" id="PTHR44170">
    <property type="entry name" value="PROTEIN SIDEKICK"/>
    <property type="match status" value="1"/>
</dbReference>
<dbReference type="Gene3D" id="1.10.10.10">
    <property type="entry name" value="Winged helix-like DNA-binding domain superfamily/Winged helix DNA-binding domain"/>
    <property type="match status" value="1"/>
</dbReference>
<feature type="compositionally biased region" description="Low complexity" evidence="5">
    <location>
        <begin position="388"/>
        <end position="403"/>
    </location>
</feature>
<keyword evidence="6" id="KW-1133">Transmembrane helix</keyword>
<keyword evidence="1" id="KW-0677">Repeat</keyword>
<dbReference type="SUPFAM" id="SSF50370">
    <property type="entry name" value="Ricin B-like lectins"/>
    <property type="match status" value="1"/>
</dbReference>
<dbReference type="GO" id="GO:0006352">
    <property type="term" value="P:DNA-templated transcription initiation"/>
    <property type="evidence" value="ECO:0007669"/>
    <property type="project" value="InterPro"/>
</dbReference>
<proteinExistence type="predicted"/>
<dbReference type="InterPro" id="IPR036179">
    <property type="entry name" value="Ig-like_dom_sf"/>
</dbReference>
<evidence type="ECO:0000256" key="3">
    <source>
        <dbReference type="ARBA" id="ARBA00023157"/>
    </source>
</evidence>
<accession>A0A7W9GKX9</accession>
<dbReference type="InterPro" id="IPR035992">
    <property type="entry name" value="Ricin_B-like_lectins"/>
</dbReference>
<feature type="region of interest" description="Disordered" evidence="5">
    <location>
        <begin position="313"/>
        <end position="508"/>
    </location>
</feature>
<evidence type="ECO:0000256" key="6">
    <source>
        <dbReference type="SAM" id="Phobius"/>
    </source>
</evidence>
<evidence type="ECO:0000313" key="8">
    <source>
        <dbReference type="EMBL" id="MBB5785792.1"/>
    </source>
</evidence>
<dbReference type="InterPro" id="IPR013324">
    <property type="entry name" value="RNA_pol_sigma_r3/r4-like"/>
</dbReference>
<evidence type="ECO:0000259" key="7">
    <source>
        <dbReference type="PROSITE" id="PS50835"/>
    </source>
</evidence>
<protein>
    <submittedName>
        <fullName evidence="8">RNA polymerase sigma factor (Sigma-70 family)</fullName>
    </submittedName>
</protein>
<dbReference type="Pfam" id="PF04542">
    <property type="entry name" value="Sigma70_r2"/>
    <property type="match status" value="1"/>
</dbReference>
<dbReference type="InterPro" id="IPR013783">
    <property type="entry name" value="Ig-like_fold"/>
</dbReference>
<dbReference type="SUPFAM" id="SSF88946">
    <property type="entry name" value="Sigma2 domain of RNA polymerase sigma factors"/>
    <property type="match status" value="1"/>
</dbReference>
<gene>
    <name evidence="8" type="ORF">HD601_000367</name>
</gene>
<evidence type="ECO:0000256" key="2">
    <source>
        <dbReference type="ARBA" id="ARBA00023015"/>
    </source>
</evidence>
<feature type="domain" description="Ig-like" evidence="7">
    <location>
        <begin position="580"/>
        <end position="675"/>
    </location>
</feature>
<dbReference type="GO" id="GO:0098609">
    <property type="term" value="P:cell-cell adhesion"/>
    <property type="evidence" value="ECO:0007669"/>
    <property type="project" value="TreeGrafter"/>
</dbReference>
<evidence type="ECO:0000256" key="5">
    <source>
        <dbReference type="SAM" id="MobiDB-lite"/>
    </source>
</evidence>
<dbReference type="Pfam" id="PF13490">
    <property type="entry name" value="zf-HC2"/>
    <property type="match status" value="1"/>
</dbReference>